<feature type="region of interest" description="Disordered" evidence="2">
    <location>
        <begin position="285"/>
        <end position="309"/>
    </location>
</feature>
<feature type="compositionally biased region" description="Basic and acidic residues" evidence="2">
    <location>
        <begin position="299"/>
        <end position="309"/>
    </location>
</feature>
<name>A0ABR2YC86_9CHLO</name>
<sequence length="432" mass="48718">MYSELRAQFKSLLAHKNHLRDHQLALISEKRTSLREKTRQIKSKNVSIGAGIKIDDQITELDRRLAHSSMPLNEEKKIMAEIERLKASRAIVASYEDLLKETDALDKEADSIREQMKQCSDDMDAVNKRSSEIQEKFDKMRAKAREKNADIPALQAERDNCWEIVNKIYDKIKEIRAKFKEDNDVYWEAEQAWRAWRDQDRARKGALYQKEKEEHDKARQAEDDFVKGAFFHEEVGYCDQLTAYLSKFLIADAATSPAAAATSEAVTIDGYKVYKRKEEDADSVLGLSAGKKGGKKGKKGADRKPDQPAEQKLIHSLDNLKAFAKLNLEIPLTSSQVSATLELIQARKTYYLDQRAKRVENGEVPNRTPEPHANGGSANGHAETSSEAPAAANGSEDIDLASENMKAKLKVGKDEKIIFTYENDSFPALSKP</sequence>
<reference evidence="3 4" key="1">
    <citation type="journal article" date="2024" name="Nat. Commun.">
        <title>Phylogenomics reveals the evolutionary origins of lichenization in chlorophyte algae.</title>
        <authorList>
            <person name="Puginier C."/>
            <person name="Libourel C."/>
            <person name="Otte J."/>
            <person name="Skaloud P."/>
            <person name="Haon M."/>
            <person name="Grisel S."/>
            <person name="Petersen M."/>
            <person name="Berrin J.G."/>
            <person name="Delaux P.M."/>
            <person name="Dal Grande F."/>
            <person name="Keller J."/>
        </authorList>
    </citation>
    <scope>NUCLEOTIDE SEQUENCE [LARGE SCALE GENOMIC DNA]</scope>
    <source>
        <strain evidence="3 4">SAG 216-7</strain>
    </source>
</reference>
<feature type="coiled-coil region" evidence="1">
    <location>
        <begin position="95"/>
        <end position="129"/>
    </location>
</feature>
<organism evidence="3 4">
    <name type="scientific">Coccomyxa subellipsoidea</name>
    <dbReference type="NCBI Taxonomy" id="248742"/>
    <lineage>
        <taxon>Eukaryota</taxon>
        <taxon>Viridiplantae</taxon>
        <taxon>Chlorophyta</taxon>
        <taxon>core chlorophytes</taxon>
        <taxon>Trebouxiophyceae</taxon>
        <taxon>Trebouxiophyceae incertae sedis</taxon>
        <taxon>Coccomyxaceae</taxon>
        <taxon>Coccomyxa</taxon>
    </lineage>
</organism>
<dbReference type="EMBL" id="JALJOT010000016">
    <property type="protein sequence ID" value="KAK9902132.1"/>
    <property type="molecule type" value="Genomic_DNA"/>
</dbReference>
<evidence type="ECO:0000313" key="3">
    <source>
        <dbReference type="EMBL" id="KAK9902132.1"/>
    </source>
</evidence>
<accession>A0ABR2YC86</accession>
<proteinExistence type="predicted"/>
<evidence type="ECO:0000256" key="1">
    <source>
        <dbReference type="SAM" id="Coils"/>
    </source>
</evidence>
<gene>
    <name evidence="3" type="ORF">WJX75_005457</name>
</gene>
<protein>
    <submittedName>
        <fullName evidence="3">Uncharacterized protein</fullName>
    </submittedName>
</protein>
<evidence type="ECO:0000256" key="2">
    <source>
        <dbReference type="SAM" id="MobiDB-lite"/>
    </source>
</evidence>
<dbReference type="InterPro" id="IPR039604">
    <property type="entry name" value="Bfr1"/>
</dbReference>
<evidence type="ECO:0000313" key="4">
    <source>
        <dbReference type="Proteomes" id="UP001491310"/>
    </source>
</evidence>
<keyword evidence="1" id="KW-0175">Coiled coil</keyword>
<keyword evidence="4" id="KW-1185">Reference proteome</keyword>
<dbReference type="PANTHER" id="PTHR31027:SF2">
    <property type="entry name" value="LEBERCILIN DOMAIN-CONTAINING PROTEIN"/>
    <property type="match status" value="1"/>
</dbReference>
<feature type="region of interest" description="Disordered" evidence="2">
    <location>
        <begin position="360"/>
        <end position="399"/>
    </location>
</feature>
<dbReference type="PANTHER" id="PTHR31027">
    <property type="entry name" value="NUCLEAR SEGREGATION PROTEIN BFR1"/>
    <property type="match status" value="1"/>
</dbReference>
<dbReference type="Proteomes" id="UP001491310">
    <property type="component" value="Unassembled WGS sequence"/>
</dbReference>
<comment type="caution">
    <text evidence="3">The sequence shown here is derived from an EMBL/GenBank/DDBJ whole genome shotgun (WGS) entry which is preliminary data.</text>
</comment>